<keyword evidence="2" id="KW-1185">Reference proteome</keyword>
<name>A0A8T0GRY3_CERPU</name>
<proteinExistence type="predicted"/>
<reference evidence="1" key="1">
    <citation type="submission" date="2020-06" db="EMBL/GenBank/DDBJ databases">
        <title>WGS assembly of Ceratodon purpureus strain R40.</title>
        <authorList>
            <person name="Carey S.B."/>
            <person name="Jenkins J."/>
            <person name="Shu S."/>
            <person name="Lovell J.T."/>
            <person name="Sreedasyam A."/>
            <person name="Maumus F."/>
            <person name="Tiley G.P."/>
            <person name="Fernandez-Pozo N."/>
            <person name="Barry K."/>
            <person name="Chen C."/>
            <person name="Wang M."/>
            <person name="Lipzen A."/>
            <person name="Daum C."/>
            <person name="Saski C.A."/>
            <person name="Payton A.C."/>
            <person name="Mcbreen J.C."/>
            <person name="Conrad R.E."/>
            <person name="Kollar L.M."/>
            <person name="Olsson S."/>
            <person name="Huttunen S."/>
            <person name="Landis J.B."/>
            <person name="Wickett N.J."/>
            <person name="Johnson M.G."/>
            <person name="Rensing S.A."/>
            <person name="Grimwood J."/>
            <person name="Schmutz J."/>
            <person name="Mcdaniel S.F."/>
        </authorList>
    </citation>
    <scope>NUCLEOTIDE SEQUENCE</scope>
    <source>
        <strain evidence="1">R40</strain>
    </source>
</reference>
<organism evidence="1 2">
    <name type="scientific">Ceratodon purpureus</name>
    <name type="common">Fire moss</name>
    <name type="synonym">Dicranum purpureum</name>
    <dbReference type="NCBI Taxonomy" id="3225"/>
    <lineage>
        <taxon>Eukaryota</taxon>
        <taxon>Viridiplantae</taxon>
        <taxon>Streptophyta</taxon>
        <taxon>Embryophyta</taxon>
        <taxon>Bryophyta</taxon>
        <taxon>Bryophytina</taxon>
        <taxon>Bryopsida</taxon>
        <taxon>Dicranidae</taxon>
        <taxon>Pseudoditrichales</taxon>
        <taxon>Ditrichaceae</taxon>
        <taxon>Ceratodon</taxon>
    </lineage>
</organism>
<protein>
    <submittedName>
        <fullName evidence="1">Uncharacterized protein</fullName>
    </submittedName>
</protein>
<comment type="caution">
    <text evidence="1">The sequence shown here is derived from an EMBL/GenBank/DDBJ whole genome shotgun (WGS) entry which is preliminary data.</text>
</comment>
<evidence type="ECO:0000313" key="1">
    <source>
        <dbReference type="EMBL" id="KAG0561089.1"/>
    </source>
</evidence>
<dbReference type="Proteomes" id="UP000822688">
    <property type="component" value="Chromosome 9"/>
</dbReference>
<gene>
    <name evidence="1" type="ORF">KC19_9G036000</name>
</gene>
<dbReference type="AlphaFoldDB" id="A0A8T0GRY3"/>
<accession>A0A8T0GRY3</accession>
<evidence type="ECO:0000313" key="2">
    <source>
        <dbReference type="Proteomes" id="UP000822688"/>
    </source>
</evidence>
<sequence>MVVARKRGTSWRGLELYLCIFCTKGLWSGAAPRPQMWCMANAVTYRNFHHRIRD</sequence>
<dbReference type="EMBL" id="CM026430">
    <property type="protein sequence ID" value="KAG0561089.1"/>
    <property type="molecule type" value="Genomic_DNA"/>
</dbReference>